<evidence type="ECO:0000256" key="1">
    <source>
        <dbReference type="HAMAP-Rule" id="MF_00800"/>
    </source>
</evidence>
<organism evidence="2 3">
    <name type="scientific">Bacillus thermozeamaize</name>
    <dbReference type="NCBI Taxonomy" id="230954"/>
    <lineage>
        <taxon>Bacteria</taxon>
        <taxon>Bacillati</taxon>
        <taxon>Bacillota</taxon>
        <taxon>Bacilli</taxon>
        <taxon>Bacillales</taxon>
        <taxon>Bacillaceae</taxon>
        <taxon>Bacillus</taxon>
    </lineage>
</organism>
<comment type="similarity">
    <text evidence="1">Belongs to the UPF0340 family.</text>
</comment>
<dbReference type="InterPro" id="IPR006340">
    <property type="entry name" value="DUF436"/>
</dbReference>
<protein>
    <recommendedName>
        <fullName evidence="1">UPF0340 protein BAA01_10085</fullName>
    </recommendedName>
</protein>
<dbReference type="Gene3D" id="3.40.50.10360">
    <property type="entry name" value="Hypothetical protein TT1679"/>
    <property type="match status" value="1"/>
</dbReference>
<evidence type="ECO:0000313" key="2">
    <source>
        <dbReference type="EMBL" id="OUM85074.1"/>
    </source>
</evidence>
<reference evidence="3" key="1">
    <citation type="submission" date="2016-06" db="EMBL/GenBank/DDBJ databases">
        <authorList>
            <person name="Nascimento L."/>
            <person name="Pereira R.V."/>
            <person name="Martins L.F."/>
            <person name="Quaggio R.B."/>
            <person name="Silva A.M."/>
            <person name="Setubal J.C."/>
        </authorList>
    </citation>
    <scope>NUCLEOTIDE SEQUENCE [LARGE SCALE GENOMIC DNA]</scope>
</reference>
<dbReference type="HAMAP" id="MF_00800">
    <property type="entry name" value="UPF0340"/>
    <property type="match status" value="1"/>
</dbReference>
<dbReference type="SUPFAM" id="SSF110710">
    <property type="entry name" value="TTHA0583/YokD-like"/>
    <property type="match status" value="1"/>
</dbReference>
<evidence type="ECO:0000313" key="3">
    <source>
        <dbReference type="Proteomes" id="UP000196475"/>
    </source>
</evidence>
<proteinExistence type="inferred from homology"/>
<gene>
    <name evidence="2" type="ORF">BAA01_10085</name>
</gene>
<dbReference type="Pfam" id="PF04260">
    <property type="entry name" value="DUF436"/>
    <property type="match status" value="1"/>
</dbReference>
<dbReference type="PIRSF" id="PIRSF007510">
    <property type="entry name" value="UCP007510"/>
    <property type="match status" value="1"/>
</dbReference>
<accession>A0A1Y3PD24</accession>
<comment type="caution">
    <text evidence="2">The sequence shown here is derived from an EMBL/GenBank/DDBJ whole genome shotgun (WGS) entry which is preliminary data.</text>
</comment>
<dbReference type="AlphaFoldDB" id="A0A1Y3PD24"/>
<sequence length="190" mass="20744">MDGVYQAVRSILEELWEKQREALWQGQKRGPAAPQVWVIGASTSEVQGHPIGKQGSEAIAARIFRAAEEVARERDIRMAYQCCEHLNRALVVDRSTAMAHSWEPVTVVPVPEAGGALAAYAFAHMEDPVVVEAIRADAGIDIGDTLIGMHLKPVAVPFRPSCRQVGRAHVTAAWTRPKLIGGSRAVYSRN</sequence>
<name>A0A1Y3PD24_9BACI</name>
<dbReference type="InterPro" id="IPR028345">
    <property type="entry name" value="Antibiotic_NAT-like"/>
</dbReference>
<dbReference type="EMBL" id="LZRT01000113">
    <property type="protein sequence ID" value="OUM85074.1"/>
    <property type="molecule type" value="Genomic_DNA"/>
</dbReference>
<dbReference type="NCBIfam" id="TIGR01440">
    <property type="entry name" value="TIGR01440 family protein"/>
    <property type="match status" value="1"/>
</dbReference>
<dbReference type="Proteomes" id="UP000196475">
    <property type="component" value="Unassembled WGS sequence"/>
</dbReference>